<dbReference type="PANTHER" id="PTHR33495">
    <property type="entry name" value="ANTI-SIGMA FACTOR ANTAGONIST TM_1081-RELATED-RELATED"/>
    <property type="match status" value="1"/>
</dbReference>
<comment type="similarity">
    <text evidence="1 2">Belongs to the anti-sigma-factor antagonist family.</text>
</comment>
<protein>
    <recommendedName>
        <fullName evidence="2">Anti-sigma factor antagonist</fullName>
    </recommendedName>
</protein>
<dbReference type="AlphaFoldDB" id="A0A2U3P387"/>
<name>A0A2U3P387_9MYCO</name>
<accession>A0A2U3P387</accession>
<dbReference type="GO" id="GO:0043856">
    <property type="term" value="F:anti-sigma factor antagonist activity"/>
    <property type="evidence" value="ECO:0007669"/>
    <property type="project" value="InterPro"/>
</dbReference>
<dbReference type="EMBL" id="FUEZ01000003">
    <property type="protein sequence ID" value="SPM38216.1"/>
    <property type="molecule type" value="Genomic_DNA"/>
</dbReference>
<dbReference type="CDD" id="cd07043">
    <property type="entry name" value="STAS_anti-anti-sigma_factors"/>
    <property type="match status" value="1"/>
</dbReference>
<evidence type="ECO:0000256" key="2">
    <source>
        <dbReference type="RuleBase" id="RU003749"/>
    </source>
</evidence>
<dbReference type="PROSITE" id="PS50801">
    <property type="entry name" value="STAS"/>
    <property type="match status" value="1"/>
</dbReference>
<dbReference type="NCBIfam" id="TIGR00377">
    <property type="entry name" value="ant_ant_sig"/>
    <property type="match status" value="1"/>
</dbReference>
<feature type="non-terminal residue" evidence="4">
    <location>
        <position position="1"/>
    </location>
</feature>
<dbReference type="STRING" id="1841861.GCA_900157365_04595"/>
<dbReference type="InterPro" id="IPR003658">
    <property type="entry name" value="Anti-sigma_ant"/>
</dbReference>
<organism evidence="4 5">
    <name type="scientific">Mycobacterium numidiamassiliense</name>
    <dbReference type="NCBI Taxonomy" id="1841861"/>
    <lineage>
        <taxon>Bacteria</taxon>
        <taxon>Bacillati</taxon>
        <taxon>Actinomycetota</taxon>
        <taxon>Actinomycetes</taxon>
        <taxon>Mycobacteriales</taxon>
        <taxon>Mycobacteriaceae</taxon>
        <taxon>Mycobacterium</taxon>
    </lineage>
</organism>
<dbReference type="PANTHER" id="PTHR33495:SF2">
    <property type="entry name" value="ANTI-SIGMA FACTOR ANTAGONIST TM_1081-RELATED"/>
    <property type="match status" value="1"/>
</dbReference>
<sequence>VSADVAEPFTTRVTLSAALIAELGAPRSGLKAIAQRSDSAVIINAAGEVDAFNEDIWRQLIGEAAAAAEPPGALVIDVNDFDFLGCCAFHVLADEARRCRERGVAVRLVSRSPTVARYVAACGFDGILPVLPTAVAALYPLARP</sequence>
<evidence type="ECO:0000313" key="4">
    <source>
        <dbReference type="EMBL" id="SPM38216.1"/>
    </source>
</evidence>
<proteinExistence type="inferred from homology"/>
<dbReference type="InterPro" id="IPR002645">
    <property type="entry name" value="STAS_dom"/>
</dbReference>
<keyword evidence="5" id="KW-1185">Reference proteome</keyword>
<dbReference type="Proteomes" id="UP000240424">
    <property type="component" value="Unassembled WGS sequence"/>
</dbReference>
<dbReference type="InterPro" id="IPR036513">
    <property type="entry name" value="STAS_dom_sf"/>
</dbReference>
<dbReference type="Pfam" id="PF01740">
    <property type="entry name" value="STAS"/>
    <property type="match status" value="1"/>
</dbReference>
<evidence type="ECO:0000259" key="3">
    <source>
        <dbReference type="PROSITE" id="PS50801"/>
    </source>
</evidence>
<reference evidence="4 5" key="1">
    <citation type="submission" date="2017-01" db="EMBL/GenBank/DDBJ databases">
        <authorList>
            <consortium name="Urmite Genomes"/>
        </authorList>
    </citation>
    <scope>NUCLEOTIDE SEQUENCE [LARGE SCALE GENOMIC DNA]</scope>
    <source>
        <strain evidence="4 5">AB215</strain>
    </source>
</reference>
<dbReference type="SUPFAM" id="SSF52091">
    <property type="entry name" value="SpoIIaa-like"/>
    <property type="match status" value="1"/>
</dbReference>
<evidence type="ECO:0000256" key="1">
    <source>
        <dbReference type="ARBA" id="ARBA00009013"/>
    </source>
</evidence>
<gene>
    <name evidence="4" type="ORF">MNAB215_392</name>
</gene>
<dbReference type="Gene3D" id="3.30.750.24">
    <property type="entry name" value="STAS domain"/>
    <property type="match status" value="1"/>
</dbReference>
<evidence type="ECO:0000313" key="5">
    <source>
        <dbReference type="Proteomes" id="UP000240424"/>
    </source>
</evidence>
<feature type="domain" description="STAS" evidence="3">
    <location>
        <begin position="30"/>
        <end position="141"/>
    </location>
</feature>